<feature type="non-terminal residue" evidence="2">
    <location>
        <position position="808"/>
    </location>
</feature>
<proteinExistence type="predicted"/>
<protein>
    <submittedName>
        <fullName evidence="2">Uncharacterized protein</fullName>
    </submittedName>
</protein>
<dbReference type="VEuPathDB" id="FungiDB:H257_07998"/>
<dbReference type="InterPro" id="IPR011010">
    <property type="entry name" value="DNA_brk_join_enz"/>
</dbReference>
<dbReference type="AlphaFoldDB" id="A0A6A4ZBI3"/>
<gene>
    <name evidence="2" type="ORF">AaE_012617</name>
</gene>
<evidence type="ECO:0000313" key="2">
    <source>
        <dbReference type="EMBL" id="KAF0710254.1"/>
    </source>
</evidence>
<dbReference type="EMBL" id="VJMI01018577">
    <property type="protein sequence ID" value="KAF0710254.1"/>
    <property type="molecule type" value="Genomic_DNA"/>
</dbReference>
<dbReference type="GO" id="GO:0003677">
    <property type="term" value="F:DNA binding"/>
    <property type="evidence" value="ECO:0007669"/>
    <property type="project" value="InterPro"/>
</dbReference>
<evidence type="ECO:0000313" key="3">
    <source>
        <dbReference type="Proteomes" id="UP000469452"/>
    </source>
</evidence>
<sequence length="808" mass="91292">MPHGEPLQLTFDAFALGRATRPKRVKPPGGHRVLSRAQESLAALGMIMELAKHDLLLSPNQQQVFGSRVLEPHSQRVYKKHYRGLWYFFGLIGDYTSLLILRHDCPQHAPAMSVKSLCAYLKYSEVGKNSQLMTILPQRVQRRYTIEARLQLFIAFGSSGLNPTDFCYSEGIPRSTWQTWWKKRHLYLNATRNKKRPTLGGQGRPSSILFGSELLAFMQAVRHESHFLTTAHLVTWIKKHQHEWLQGYMSTKTSDIHAYHALIGLRVLEPHSQRVYKKHYRGLCYFFGLIWDYTHVGEEHVCYLKYKTGAIGTILHYDDGLPVLDVDGQPVLCDGQWKDPQNMIQLSSAVSAAHKAKGMGQVPYEEQCDACYRLFSDKSLVTGCRHHAGRGRLSRTGNARFSEDFINCMTRIRKHDLWLYTPSPESMCNPLELVNIRRYLLAANDLLGWKLWTMMIFHIRLFLRSDEGVDFMCSQFLPPLTSVDEFGTVTMLAVQISGKTDKKKWIVLSLYRDDQCPELCPVRAVLAWIHLSRHPGTGYLFPHDKDATKCYPPATFQTKCRNVCTKVTGRQGPFATHWLRKTGWLLATWGGASDVDMQQASRHKSLEMAGRYKQDAQSLLEIAKNQRDKSILQYVPKWRAVFVSNLQAAAGVNVDSSTEPMPVLACKFIKDIINAGLLNKADTDSPMHVANACMKNVQGWDLKSEINDIQRQLEVKACGCATEVRRLVQLLSKYHTGPATPCVIEGYAVPTSPTLVPTDLDSDATELITSVLPPELSSEAFVPPSSSLHAVPPLPLLPFVLMSSSLRT</sequence>
<dbReference type="VEuPathDB" id="FungiDB:H257_18942"/>
<keyword evidence="1" id="KW-0233">DNA recombination</keyword>
<dbReference type="SUPFAM" id="SSF56349">
    <property type="entry name" value="DNA breaking-rejoining enzymes"/>
    <property type="match status" value="1"/>
</dbReference>
<comment type="caution">
    <text evidence="2">The sequence shown here is derived from an EMBL/GenBank/DDBJ whole genome shotgun (WGS) entry which is preliminary data.</text>
</comment>
<dbReference type="GO" id="GO:0006310">
    <property type="term" value="P:DNA recombination"/>
    <property type="evidence" value="ECO:0007669"/>
    <property type="project" value="UniProtKB-KW"/>
</dbReference>
<organism evidence="2 3">
    <name type="scientific">Aphanomyces astaci</name>
    <name type="common">Crayfish plague agent</name>
    <dbReference type="NCBI Taxonomy" id="112090"/>
    <lineage>
        <taxon>Eukaryota</taxon>
        <taxon>Sar</taxon>
        <taxon>Stramenopiles</taxon>
        <taxon>Oomycota</taxon>
        <taxon>Saprolegniomycetes</taxon>
        <taxon>Saprolegniales</taxon>
        <taxon>Verrucalvaceae</taxon>
        <taxon>Aphanomyces</taxon>
    </lineage>
</organism>
<name>A0A6A4ZBI3_APHAT</name>
<reference evidence="2 3" key="1">
    <citation type="submission" date="2019-06" db="EMBL/GenBank/DDBJ databases">
        <title>Genomics analysis of Aphanomyces spp. identifies a new class of oomycete effector associated with host adaptation.</title>
        <authorList>
            <person name="Gaulin E."/>
        </authorList>
    </citation>
    <scope>NUCLEOTIDE SEQUENCE [LARGE SCALE GENOMIC DNA]</scope>
    <source>
        <strain evidence="2 3">E</strain>
    </source>
</reference>
<dbReference type="GO" id="GO:0015074">
    <property type="term" value="P:DNA integration"/>
    <property type="evidence" value="ECO:0007669"/>
    <property type="project" value="InterPro"/>
</dbReference>
<evidence type="ECO:0000256" key="1">
    <source>
        <dbReference type="ARBA" id="ARBA00023172"/>
    </source>
</evidence>
<dbReference type="InterPro" id="IPR013762">
    <property type="entry name" value="Integrase-like_cat_sf"/>
</dbReference>
<dbReference type="Gene3D" id="1.10.443.10">
    <property type="entry name" value="Intergrase catalytic core"/>
    <property type="match status" value="1"/>
</dbReference>
<dbReference type="Proteomes" id="UP000469452">
    <property type="component" value="Unassembled WGS sequence"/>
</dbReference>
<accession>A0A6A4ZBI3</accession>